<dbReference type="SUPFAM" id="SSF48264">
    <property type="entry name" value="Cytochrome P450"/>
    <property type="match status" value="1"/>
</dbReference>
<dbReference type="Pfam" id="PF00067">
    <property type="entry name" value="p450"/>
    <property type="match status" value="2"/>
</dbReference>
<dbReference type="PANTHER" id="PTHR47950:SF30">
    <property type="entry name" value="CYTOCHROME P450 FAMILY PROTEIN"/>
    <property type="match status" value="1"/>
</dbReference>
<dbReference type="Proteomes" id="UP000634136">
    <property type="component" value="Unassembled WGS sequence"/>
</dbReference>
<proteinExistence type="inferred from homology"/>
<evidence type="ECO:0000256" key="4">
    <source>
        <dbReference type="SAM" id="Phobius"/>
    </source>
</evidence>
<keyword evidence="6" id="KW-1185">Reference proteome</keyword>
<evidence type="ECO:0000313" key="5">
    <source>
        <dbReference type="EMBL" id="KAF7844707.1"/>
    </source>
</evidence>
<dbReference type="GO" id="GO:0005506">
    <property type="term" value="F:iron ion binding"/>
    <property type="evidence" value="ECO:0007669"/>
    <property type="project" value="InterPro"/>
</dbReference>
<evidence type="ECO:0000256" key="3">
    <source>
        <dbReference type="RuleBase" id="RU000461"/>
    </source>
</evidence>
<feature type="binding site" description="axial binding residue" evidence="2">
    <location>
        <position position="395"/>
    </location>
    <ligand>
        <name>heme</name>
        <dbReference type="ChEBI" id="CHEBI:30413"/>
    </ligand>
    <ligandPart>
        <name>Fe</name>
        <dbReference type="ChEBI" id="CHEBI:18248"/>
    </ligandPart>
</feature>
<dbReference type="Gene3D" id="1.10.630.10">
    <property type="entry name" value="Cytochrome P450"/>
    <property type="match status" value="2"/>
</dbReference>
<dbReference type="AlphaFoldDB" id="A0A834XGL3"/>
<dbReference type="GO" id="GO:0016705">
    <property type="term" value="F:oxidoreductase activity, acting on paired donors, with incorporation or reduction of molecular oxygen"/>
    <property type="evidence" value="ECO:0007669"/>
    <property type="project" value="InterPro"/>
</dbReference>
<dbReference type="OrthoDB" id="1361712at2759"/>
<keyword evidence="4" id="KW-0812">Transmembrane</keyword>
<evidence type="ECO:0000313" key="6">
    <source>
        <dbReference type="Proteomes" id="UP000634136"/>
    </source>
</evidence>
<feature type="transmembrane region" description="Helical" evidence="4">
    <location>
        <begin position="6"/>
        <end position="27"/>
    </location>
</feature>
<dbReference type="EMBL" id="JAAIUW010000001">
    <property type="protein sequence ID" value="KAF7844707.1"/>
    <property type="molecule type" value="Genomic_DNA"/>
</dbReference>
<dbReference type="PANTHER" id="PTHR47950">
    <property type="entry name" value="CYTOCHROME P450, FAMILY 76, SUBFAMILY C, POLYPEPTIDE 5-RELATED"/>
    <property type="match status" value="1"/>
</dbReference>
<reference evidence="5" key="1">
    <citation type="submission" date="2020-09" db="EMBL/GenBank/DDBJ databases">
        <title>Genome-Enabled Discovery of Anthraquinone Biosynthesis in Senna tora.</title>
        <authorList>
            <person name="Kang S.-H."/>
            <person name="Pandey R.P."/>
            <person name="Lee C.-M."/>
            <person name="Sim J.-S."/>
            <person name="Jeong J.-T."/>
            <person name="Choi B.-S."/>
            <person name="Jung M."/>
            <person name="Ginzburg D."/>
            <person name="Zhao K."/>
            <person name="Won S.Y."/>
            <person name="Oh T.-J."/>
            <person name="Yu Y."/>
            <person name="Kim N.-H."/>
            <person name="Lee O.R."/>
            <person name="Lee T.-H."/>
            <person name="Bashyal P."/>
            <person name="Kim T.-S."/>
            <person name="Lee W.-H."/>
            <person name="Kawkins C."/>
            <person name="Kim C.-K."/>
            <person name="Kim J.S."/>
            <person name="Ahn B.O."/>
            <person name="Rhee S.Y."/>
            <person name="Sohng J.K."/>
        </authorList>
    </citation>
    <scope>NUCLEOTIDE SEQUENCE</scope>
    <source>
        <tissue evidence="5">Leaf</tissue>
    </source>
</reference>
<comment type="caution">
    <text evidence="5">The sequence shown here is derived from an EMBL/GenBank/DDBJ whole genome shotgun (WGS) entry which is preliminary data.</text>
</comment>
<organism evidence="5 6">
    <name type="scientific">Senna tora</name>
    <dbReference type="NCBI Taxonomy" id="362788"/>
    <lineage>
        <taxon>Eukaryota</taxon>
        <taxon>Viridiplantae</taxon>
        <taxon>Streptophyta</taxon>
        <taxon>Embryophyta</taxon>
        <taxon>Tracheophyta</taxon>
        <taxon>Spermatophyta</taxon>
        <taxon>Magnoliopsida</taxon>
        <taxon>eudicotyledons</taxon>
        <taxon>Gunneridae</taxon>
        <taxon>Pentapetalae</taxon>
        <taxon>rosids</taxon>
        <taxon>fabids</taxon>
        <taxon>Fabales</taxon>
        <taxon>Fabaceae</taxon>
        <taxon>Caesalpinioideae</taxon>
        <taxon>Cassia clade</taxon>
        <taxon>Senna</taxon>
    </lineage>
</organism>
<keyword evidence="4" id="KW-0472">Membrane</keyword>
<dbReference type="InterPro" id="IPR017972">
    <property type="entry name" value="Cyt_P450_CS"/>
</dbReference>
<name>A0A834XGL3_9FABA</name>
<protein>
    <submittedName>
        <fullName evidence="5">Geraniol 8-hydroxylase-like</fullName>
    </submittedName>
</protein>
<dbReference type="PRINTS" id="PR00463">
    <property type="entry name" value="EP450I"/>
</dbReference>
<keyword evidence="2 3" id="KW-0408">Iron</keyword>
<comment type="cofactor">
    <cofactor evidence="2">
        <name>heme</name>
        <dbReference type="ChEBI" id="CHEBI:30413"/>
    </cofactor>
</comment>
<keyword evidence="2 3" id="KW-0479">Metal-binding</keyword>
<dbReference type="GO" id="GO:0004497">
    <property type="term" value="F:monooxygenase activity"/>
    <property type="evidence" value="ECO:0007669"/>
    <property type="project" value="UniProtKB-KW"/>
</dbReference>
<evidence type="ECO:0000256" key="2">
    <source>
        <dbReference type="PIRSR" id="PIRSR602401-1"/>
    </source>
</evidence>
<dbReference type="PROSITE" id="PS00086">
    <property type="entry name" value="CYTOCHROME_P450"/>
    <property type="match status" value="1"/>
</dbReference>
<accession>A0A834XGL3</accession>
<dbReference type="InterPro" id="IPR036396">
    <property type="entry name" value="Cyt_P450_sf"/>
</dbReference>
<gene>
    <name evidence="5" type="ORF">G2W53_001612</name>
</gene>
<dbReference type="GO" id="GO:0020037">
    <property type="term" value="F:heme binding"/>
    <property type="evidence" value="ECO:0007669"/>
    <property type="project" value="InterPro"/>
</dbReference>
<dbReference type="PRINTS" id="PR00385">
    <property type="entry name" value="P450"/>
</dbReference>
<keyword evidence="2 3" id="KW-0349">Heme</keyword>
<evidence type="ECO:0000256" key="1">
    <source>
        <dbReference type="ARBA" id="ARBA00010617"/>
    </source>
</evidence>
<dbReference type="InterPro" id="IPR001128">
    <property type="entry name" value="Cyt_P450"/>
</dbReference>
<sequence>MDNYFTLLSLIISFLFASTYTLFFFIFHTPKNHQTLLPPGPPSYPIIGNIFQLNTQKLHQSLTNLSTTYGPIMTIKIGTITTIVISSPTLAKEALRKHDHALATRFVPHAVQALGHHESSVIFLPVSSPRWRTLRKFCATKIFSPHKIIRAEKVMEKMLGFVRECGFKGEAIDVGEAAFTTVLNALSNAFFSVDLAGYRSDCSHEFREVISCVTLEASKPNVADYLTFLRWFDPQGAMRRMRKYYEKLFRVFEGIVEERILQKKVGSELLHNPEKMNKAKEEIQQVFTKHQELIKDSDISKLPYLQAIIKETLRMHPAAPILVHKSEAEVEISGFRVPKEAQVLINVWAMGRDPSIWASPDVFLPERFMESSDERDFKGNIDFGFIPFGAGRRVCPGIPLAFRVIHTMVALLLHHFDWKLEDGQKPEDMDMREAYGITLYKVQGLRAMAIPIKE</sequence>
<comment type="similarity">
    <text evidence="1 3">Belongs to the cytochrome P450 family.</text>
</comment>
<keyword evidence="3" id="KW-0503">Monooxygenase</keyword>
<dbReference type="InterPro" id="IPR002401">
    <property type="entry name" value="Cyt_P450_E_grp-I"/>
</dbReference>
<keyword evidence="4" id="KW-1133">Transmembrane helix</keyword>
<keyword evidence="3" id="KW-0560">Oxidoreductase</keyword>